<feature type="transmembrane region" description="Helical" evidence="8">
    <location>
        <begin position="338"/>
        <end position="357"/>
    </location>
</feature>
<keyword evidence="3" id="KW-1003">Cell membrane</keyword>
<protein>
    <submittedName>
        <fullName evidence="10">Major facilitator transporter</fullName>
    </submittedName>
</protein>
<feature type="transmembrane region" description="Helical" evidence="8">
    <location>
        <begin position="102"/>
        <end position="122"/>
    </location>
</feature>
<evidence type="ECO:0000256" key="8">
    <source>
        <dbReference type="SAM" id="Phobius"/>
    </source>
</evidence>
<feature type="compositionally biased region" description="Basic and acidic residues" evidence="7">
    <location>
        <begin position="466"/>
        <end position="478"/>
    </location>
</feature>
<evidence type="ECO:0000256" key="1">
    <source>
        <dbReference type="ARBA" id="ARBA00004651"/>
    </source>
</evidence>
<dbReference type="GO" id="GO:0022857">
    <property type="term" value="F:transmembrane transporter activity"/>
    <property type="evidence" value="ECO:0007669"/>
    <property type="project" value="InterPro"/>
</dbReference>
<dbReference type="Pfam" id="PF07690">
    <property type="entry name" value="MFS_1"/>
    <property type="match status" value="1"/>
</dbReference>
<feature type="transmembrane region" description="Helical" evidence="8">
    <location>
        <begin position="402"/>
        <end position="421"/>
    </location>
</feature>
<feature type="transmembrane region" description="Helical" evidence="8">
    <location>
        <begin position="227"/>
        <end position="245"/>
    </location>
</feature>
<feature type="transmembrane region" description="Helical" evidence="8">
    <location>
        <begin position="196"/>
        <end position="215"/>
    </location>
</feature>
<feature type="transmembrane region" description="Helical" evidence="8">
    <location>
        <begin position="163"/>
        <end position="184"/>
    </location>
</feature>
<feature type="domain" description="Major facilitator superfamily (MFS) profile" evidence="9">
    <location>
        <begin position="7"/>
        <end position="460"/>
    </location>
</feature>
<feature type="transmembrane region" description="Helical" evidence="8">
    <location>
        <begin position="12"/>
        <end position="36"/>
    </location>
</feature>
<keyword evidence="2" id="KW-0813">Transport</keyword>
<dbReference type="InterPro" id="IPR020846">
    <property type="entry name" value="MFS_dom"/>
</dbReference>
<dbReference type="InterPro" id="IPR011701">
    <property type="entry name" value="MFS"/>
</dbReference>
<dbReference type="EMBL" id="LAUZ02000002">
    <property type="protein sequence ID" value="KKF03767.1"/>
    <property type="molecule type" value="Genomic_DNA"/>
</dbReference>
<dbReference type="PANTHER" id="PTHR42718">
    <property type="entry name" value="MAJOR FACILITATOR SUPERFAMILY MULTIDRUG TRANSPORTER MFSC"/>
    <property type="match status" value="1"/>
</dbReference>
<feature type="transmembrane region" description="Helical" evidence="8">
    <location>
        <begin position="433"/>
        <end position="454"/>
    </location>
</feature>
<evidence type="ECO:0000256" key="5">
    <source>
        <dbReference type="ARBA" id="ARBA00022989"/>
    </source>
</evidence>
<evidence type="ECO:0000313" key="11">
    <source>
        <dbReference type="Proteomes" id="UP000034150"/>
    </source>
</evidence>
<dbReference type="Gene3D" id="1.20.1250.20">
    <property type="entry name" value="MFS general substrate transporter like domains"/>
    <property type="match status" value="2"/>
</dbReference>
<evidence type="ECO:0000256" key="3">
    <source>
        <dbReference type="ARBA" id="ARBA00022475"/>
    </source>
</evidence>
<comment type="subcellular location">
    <subcellularLocation>
        <location evidence="1">Cell membrane</location>
        <topology evidence="1">Multi-pass membrane protein</topology>
    </subcellularLocation>
</comment>
<dbReference type="Proteomes" id="UP000034150">
    <property type="component" value="Unassembled WGS sequence"/>
</dbReference>
<keyword evidence="4 8" id="KW-0812">Transmembrane</keyword>
<evidence type="ECO:0000259" key="9">
    <source>
        <dbReference type="PROSITE" id="PS50850"/>
    </source>
</evidence>
<proteinExistence type="predicted"/>
<gene>
    <name evidence="10" type="ORF">WN67_01650</name>
</gene>
<dbReference type="OrthoDB" id="4484751at2"/>
<dbReference type="STRING" id="1807.MOBUDSM44075_01594"/>
<feature type="transmembrane region" description="Helical" evidence="8">
    <location>
        <begin position="42"/>
        <end position="65"/>
    </location>
</feature>
<keyword evidence="5 8" id="KW-1133">Transmembrane helix</keyword>
<accession>A0A0M2K329</accession>
<keyword evidence="6 8" id="KW-0472">Membrane</keyword>
<feature type="transmembrane region" description="Helical" evidence="8">
    <location>
        <begin position="134"/>
        <end position="157"/>
    </location>
</feature>
<dbReference type="SUPFAM" id="SSF103473">
    <property type="entry name" value="MFS general substrate transporter"/>
    <property type="match status" value="1"/>
</dbReference>
<dbReference type="InterPro" id="IPR036259">
    <property type="entry name" value="MFS_trans_sf"/>
</dbReference>
<dbReference type="AlphaFoldDB" id="A0A0M2K329"/>
<feature type="transmembrane region" description="Helical" evidence="8">
    <location>
        <begin position="265"/>
        <end position="285"/>
    </location>
</feature>
<feature type="transmembrane region" description="Helical" evidence="8">
    <location>
        <begin position="363"/>
        <end position="381"/>
    </location>
</feature>
<feature type="region of interest" description="Disordered" evidence="7">
    <location>
        <begin position="458"/>
        <end position="478"/>
    </location>
</feature>
<dbReference type="PATRIC" id="fig|1807.13.peg.311"/>
<dbReference type="PANTHER" id="PTHR42718:SF46">
    <property type="entry name" value="BLR6921 PROTEIN"/>
    <property type="match status" value="1"/>
</dbReference>
<evidence type="ECO:0000256" key="2">
    <source>
        <dbReference type="ARBA" id="ARBA00022448"/>
    </source>
</evidence>
<name>A0A0M2K329_9MYCO</name>
<evidence type="ECO:0000313" key="10">
    <source>
        <dbReference type="EMBL" id="KKF03767.1"/>
    </source>
</evidence>
<reference evidence="10 11" key="1">
    <citation type="journal article" date="2015" name="Genome Announc.">
        <title>Draft Genome Sequence of Mycobacterium obuense Strain UC1, Isolated from Patient Sputum.</title>
        <authorList>
            <person name="Greninger A.L."/>
            <person name="Cunningham G."/>
            <person name="Hsu E.D."/>
            <person name="Yu J.M."/>
            <person name="Chiu C.Y."/>
            <person name="Miller S."/>
        </authorList>
    </citation>
    <scope>NUCLEOTIDE SEQUENCE [LARGE SCALE GENOMIC DNA]</scope>
    <source>
        <strain evidence="10 11">UC1</strain>
    </source>
</reference>
<evidence type="ECO:0000256" key="7">
    <source>
        <dbReference type="SAM" id="MobiDB-lite"/>
    </source>
</evidence>
<keyword evidence="11" id="KW-1185">Reference proteome</keyword>
<feature type="transmembrane region" description="Helical" evidence="8">
    <location>
        <begin position="305"/>
        <end position="326"/>
    </location>
</feature>
<evidence type="ECO:0000256" key="6">
    <source>
        <dbReference type="ARBA" id="ARBA00023136"/>
    </source>
</evidence>
<dbReference type="PROSITE" id="PS50850">
    <property type="entry name" value="MFS"/>
    <property type="match status" value="1"/>
</dbReference>
<dbReference type="GO" id="GO:0005886">
    <property type="term" value="C:plasma membrane"/>
    <property type="evidence" value="ECO:0007669"/>
    <property type="project" value="UniProtKB-SubCell"/>
</dbReference>
<organism evidence="10 11">
    <name type="scientific">Mycolicibacterium obuense</name>
    <dbReference type="NCBI Taxonomy" id="1807"/>
    <lineage>
        <taxon>Bacteria</taxon>
        <taxon>Bacillati</taxon>
        <taxon>Actinomycetota</taxon>
        <taxon>Actinomycetes</taxon>
        <taxon>Mycobacteriales</taxon>
        <taxon>Mycobacteriaceae</taxon>
        <taxon>Mycolicibacterium</taxon>
    </lineage>
</organism>
<feature type="transmembrane region" description="Helical" evidence="8">
    <location>
        <begin position="77"/>
        <end position="96"/>
    </location>
</feature>
<evidence type="ECO:0000256" key="4">
    <source>
        <dbReference type="ARBA" id="ARBA00022692"/>
    </source>
</evidence>
<sequence>MGVAHRQPRLLVIGLSVVVLTVAVLQTAVVPVLGVIADQLGASVVAASWVVTANLLAAAAATPLIGRLADLYRKKHVLLAVLAVVLVGSVLAATTTSLPLLVLARVLQAASFALYPVSIAILREELPEDRIGSAMAVLSGTLGFGGGAGLVVVGLLMTGDAGYHRVFWLTTGFTVLVLAIVLTVVPNRERATAGTIDWIGALGLGVGLSAVLLSITQGHSWGWGSPRTVACVVGGLVVLVGWWQWERRVSQPLVSTRMLARRSMLLTNVATAFVGMGLYFAFLGLTQFVQMPGGPDGYGFGATVLQASVVYLLPGAVTGFVVALVSGRFIDRFGARPVLVAAAVAGIVGFVLAAFVHSTSWQVIIASVLANGYISLGYGALPALVVADCDAGETGVATGMNAIARTVGSSTAAAVVAVLLGRTDAAGVPLESSFVAIFSAGAGTALLAMVLIALSRPRAEPPAPDSRYETRAMNHEWG</sequence>
<comment type="caution">
    <text evidence="10">The sequence shown here is derived from an EMBL/GenBank/DDBJ whole genome shotgun (WGS) entry which is preliminary data.</text>
</comment>